<keyword evidence="3" id="KW-1185">Reference proteome</keyword>
<reference evidence="2 3" key="1">
    <citation type="submission" date="2021-01" db="EMBL/GenBank/DDBJ databases">
        <title>Tumebacillus sp. strain ITR2 16S ribosomal RNA gene Genome sequencing and assembly.</title>
        <authorList>
            <person name="Kang M."/>
        </authorList>
    </citation>
    <scope>NUCLEOTIDE SEQUENCE [LARGE SCALE GENOMIC DNA]</scope>
    <source>
        <strain evidence="2 3">ITR2</strain>
    </source>
</reference>
<keyword evidence="1" id="KW-0472">Membrane</keyword>
<evidence type="ECO:0000313" key="3">
    <source>
        <dbReference type="Proteomes" id="UP000602284"/>
    </source>
</evidence>
<organism evidence="2 3">
    <name type="scientific">Tumebacillus amylolyticus</name>
    <dbReference type="NCBI Taxonomy" id="2801339"/>
    <lineage>
        <taxon>Bacteria</taxon>
        <taxon>Bacillati</taxon>
        <taxon>Bacillota</taxon>
        <taxon>Bacilli</taxon>
        <taxon>Bacillales</taxon>
        <taxon>Alicyclobacillaceae</taxon>
        <taxon>Tumebacillus</taxon>
    </lineage>
</organism>
<keyword evidence="1" id="KW-0812">Transmembrane</keyword>
<gene>
    <name evidence="2" type="ORF">JJB07_05125</name>
</gene>
<dbReference type="RefSeq" id="WP_201631762.1">
    <property type="nucleotide sequence ID" value="NZ_JAEQNB010000001.1"/>
</dbReference>
<feature type="transmembrane region" description="Helical" evidence="1">
    <location>
        <begin position="84"/>
        <end position="108"/>
    </location>
</feature>
<protein>
    <submittedName>
        <fullName evidence="2">Uncharacterized protein</fullName>
    </submittedName>
</protein>
<feature type="transmembrane region" description="Helical" evidence="1">
    <location>
        <begin position="27"/>
        <end position="45"/>
    </location>
</feature>
<feature type="transmembrane region" description="Helical" evidence="1">
    <location>
        <begin position="178"/>
        <end position="200"/>
    </location>
</feature>
<feature type="transmembrane region" description="Helical" evidence="1">
    <location>
        <begin position="114"/>
        <end position="133"/>
    </location>
</feature>
<comment type="caution">
    <text evidence="2">The sequence shown here is derived from an EMBL/GenBank/DDBJ whole genome shotgun (WGS) entry which is preliminary data.</text>
</comment>
<dbReference type="Proteomes" id="UP000602284">
    <property type="component" value="Unassembled WGS sequence"/>
</dbReference>
<feature type="transmembrane region" description="Helical" evidence="1">
    <location>
        <begin position="51"/>
        <end position="72"/>
    </location>
</feature>
<sequence length="216" mass="24452">MNGKIRSDDFIAFLNWSVPLSSLRRSVLFLLVLFVDIFMLLPIYMDPYVEIYRNILLPPIAIIHLYAFWIVVSPIKRQIASRMYIGVFASFVSLGYLVLIQKFLYSMAGLRSPLYAIGVVLGAAIALIGMIRYLVGKVENETFFSGKNKGMSVISLASSLGVVLGHVTLGIYRSQVAYMWAAAFYGLSIAMMFLAVVMIYRYILIRRHPELFIPEK</sequence>
<evidence type="ECO:0000256" key="1">
    <source>
        <dbReference type="SAM" id="Phobius"/>
    </source>
</evidence>
<evidence type="ECO:0000313" key="2">
    <source>
        <dbReference type="EMBL" id="MBL0386029.1"/>
    </source>
</evidence>
<feature type="transmembrane region" description="Helical" evidence="1">
    <location>
        <begin position="153"/>
        <end position="172"/>
    </location>
</feature>
<keyword evidence="1" id="KW-1133">Transmembrane helix</keyword>
<dbReference type="EMBL" id="JAEQNB010000001">
    <property type="protein sequence ID" value="MBL0386029.1"/>
    <property type="molecule type" value="Genomic_DNA"/>
</dbReference>
<accession>A0ABS1J7K1</accession>
<name>A0ABS1J7K1_9BACL</name>
<proteinExistence type="predicted"/>